<evidence type="ECO:0000313" key="11">
    <source>
        <dbReference type="EMBL" id="PRH87208.1"/>
    </source>
</evidence>
<dbReference type="InterPro" id="IPR050534">
    <property type="entry name" value="Coronavir_polyprotein_1ab"/>
</dbReference>
<keyword evidence="3" id="KW-0378">Hydrolase</keyword>
<feature type="domain" description="Restriction endonuclease type II-like" evidence="10">
    <location>
        <begin position="1262"/>
        <end position="1359"/>
    </location>
</feature>
<sequence length="1588" mass="175031">MPDNPVRKRLLEQRQALLDLGLRNRLIDLPMRTKGVRTIEIIEAKAAETYDLLAAGKALTFLPGQEPQETVQEELAIEGAAPSAPAPLEAAPSREAPAPNRLQTRLAAEALQKRLFDIWYDARTIEEEQGVNILYLAFGLLRWYEDDKSDIARHAPLVLLPVRLERSSAAERFSLRTRGEPASPNLSIQAKLRGDFGMVIDDLPDEDEVDIPAYVAGIARTVSGKARWEVLPDAMVLGFFSFAKFLMYRDLDPDNWPQGSAIHEHGPVAALLGEGFEAHEPIVPDGQPIDPVIPPPALNHVLDADSSQAIAIEEVLRGRHLVIKGPPGTGKSQTIANIIAGAALQGRKVLFAAEKMAALDVVHRRLRQIGLGPMTLELHSTKANKRLLLEELRRTRELTQKVPVQDAGVTQRLADVQDGLNRHATLLHEPMRPSGLTPYRLLGQLVALREAGGLPGFAVDGASRWDAEQARANKELMAELAERLATVGDPAASIWRGVRRDAIDPAELERLAGLMRSVEADLEAVEEAAAGVISDFTLEVVTIRDLDAVWRTTCAAVSLPAHADRRLLAQPAWREDAGALGELVALGKAYRKVVDTMAQVYRAEAWMADLRPVREAFAAHGASFLRFFSGRYCSAKAQFKALLATEMPGDLVKRLQLLDGMISAQEIRRRFESQKDLGARAFGALWDGEKSDWARLQAITDWWRDHRHPALAPDFLDRLAARPGGREFGAMGAVIVQSVPRLFEDLKALSDFLDYDLEGGHGIADCADLEVAVLARQLRLWLANLESITRWIAFTHRCRVAGEAGLGALVGGLLDGRIPGASLVATFERAYYEALREDLFARHPDLKRFDGELQNRAVEQFRSLDKGRIALARESVALKHLRERPAAAGGIGPLGVLNGEFAKKRNHLPIRQLLDRAGPAIQQLKPVMMMSPLSISQFLKPGALSFDLLVIDEASQIEPVDALGAVARASQFVVVGDERQLPPTRFFAKLTGEVPEEEADEETFKASDAESVLDLCLAKGMPYRQLNWHYRSRHQSLITVSNREFYDNRLLVVPSPHAGGRLPNGTADGGEAMGLIFRYLPKAVYDRGNSRTNAEEARAVAQAIMAHARHRASLSLGVATFSVAQRQAILKELELLRRESPATEVFFNREGNEPFFVKNLENIQGDERDVIFISVGYGRSAEGYLAMSFGPLNLDGGERRLNVLISRAKYRCEVFSSIRGEDIDLSRANARGVAALKLFLDYAETGRLGTPVQTGKAPDSLFEEQVAGQLRARGHEIAHQIGSAGFFVDLAVVDPDRPQRFLLGIECDGAQYHASRSARDRDRLRQHVLEGQGWVIHRIWSTDWYLRPREELGKVEAAIERARAVWRKRDEELAVPTEPEDGMQEEPRPPPFDEPLAGPRPAEGPALSALARPYVEARLRVAGTAELHEVPTARMAAYVLDVVEIEGPVHEQEIVARIRDSFGLARAGNRVREAVQDGIDVARVTGRIVGGPFYKLPETQVVLRDRSAVESAGLRRPDMLPNEEIEAAFLAVIAANYGAPRDALIVAAARLFGFAATSSVLKERLDDVLTVMLFKGQLKLQNDLIIGG</sequence>
<dbReference type="InterPro" id="IPR011335">
    <property type="entry name" value="Restrct_endonuc-II-like"/>
</dbReference>
<feature type="domain" description="DUF3320" evidence="7">
    <location>
        <begin position="1426"/>
        <end position="1473"/>
    </location>
</feature>
<protein>
    <submittedName>
        <fullName evidence="11">DUF3320 domain-containing protein</fullName>
    </submittedName>
</protein>
<evidence type="ECO:0000256" key="1">
    <source>
        <dbReference type="ARBA" id="ARBA00007913"/>
    </source>
</evidence>
<keyword evidence="2" id="KW-0547">Nucleotide-binding</keyword>
<evidence type="ECO:0000256" key="2">
    <source>
        <dbReference type="ARBA" id="ARBA00022741"/>
    </source>
</evidence>
<dbReference type="InterPro" id="IPR041679">
    <property type="entry name" value="DNA2/NAM7-like_C"/>
</dbReference>
<feature type="domain" description="DNA2/NAM7 helicase helicase" evidence="8">
    <location>
        <begin position="945"/>
        <end position="984"/>
    </location>
</feature>
<dbReference type="OrthoDB" id="9757917at2"/>
<dbReference type="InterPro" id="IPR021754">
    <property type="entry name" value="DUF3320"/>
</dbReference>
<dbReference type="PANTHER" id="PTHR43788">
    <property type="entry name" value="DNA2/NAM7 HELICASE FAMILY MEMBER"/>
    <property type="match status" value="1"/>
</dbReference>
<dbReference type="GO" id="GO:0016787">
    <property type="term" value="F:hydrolase activity"/>
    <property type="evidence" value="ECO:0007669"/>
    <property type="project" value="UniProtKB-KW"/>
</dbReference>
<evidence type="ECO:0000256" key="3">
    <source>
        <dbReference type="ARBA" id="ARBA00022801"/>
    </source>
</evidence>
<organism evidence="11 12">
    <name type="scientific">Labrys okinawensis</name>
    <dbReference type="NCBI Taxonomy" id="346911"/>
    <lineage>
        <taxon>Bacteria</taxon>
        <taxon>Pseudomonadati</taxon>
        <taxon>Pseudomonadota</taxon>
        <taxon>Alphaproteobacteria</taxon>
        <taxon>Hyphomicrobiales</taxon>
        <taxon>Xanthobacteraceae</taxon>
        <taxon>Labrys</taxon>
    </lineage>
</organism>
<dbReference type="SUPFAM" id="SSF52980">
    <property type="entry name" value="Restriction endonuclease-like"/>
    <property type="match status" value="1"/>
</dbReference>
<reference evidence="11 12" key="1">
    <citation type="submission" date="2018-02" db="EMBL/GenBank/DDBJ databases">
        <title>Whole genome sequencing of endophytic bacterium.</title>
        <authorList>
            <person name="Eedara R."/>
            <person name="Podile A.R."/>
        </authorList>
    </citation>
    <scope>NUCLEOTIDE SEQUENCE [LARGE SCALE GENOMIC DNA]</scope>
    <source>
        <strain evidence="11 12">RP1T</strain>
    </source>
</reference>
<dbReference type="EMBL" id="PUEJ01000004">
    <property type="protein sequence ID" value="PRH87208.1"/>
    <property type="molecule type" value="Genomic_DNA"/>
</dbReference>
<dbReference type="FunFam" id="3.40.50.300:FF:002063">
    <property type="entry name" value="DNA helicase related protein"/>
    <property type="match status" value="1"/>
</dbReference>
<dbReference type="InterPro" id="IPR047187">
    <property type="entry name" value="SF1_C_Upf1"/>
</dbReference>
<dbReference type="Pfam" id="PF13087">
    <property type="entry name" value="AAA_12"/>
    <property type="match status" value="1"/>
</dbReference>
<dbReference type="Proteomes" id="UP000237682">
    <property type="component" value="Unassembled WGS sequence"/>
</dbReference>
<evidence type="ECO:0000256" key="5">
    <source>
        <dbReference type="ARBA" id="ARBA00022840"/>
    </source>
</evidence>
<evidence type="ECO:0000256" key="4">
    <source>
        <dbReference type="ARBA" id="ARBA00022806"/>
    </source>
</evidence>
<dbReference type="Pfam" id="PF18741">
    <property type="entry name" value="MTES_1575"/>
    <property type="match status" value="1"/>
</dbReference>
<dbReference type="Pfam" id="PF13086">
    <property type="entry name" value="AAA_11"/>
    <property type="match status" value="2"/>
</dbReference>
<keyword evidence="5" id="KW-0067">ATP-binding</keyword>
<keyword evidence="12" id="KW-1185">Reference proteome</keyword>
<dbReference type="InterPro" id="IPR025103">
    <property type="entry name" value="DUF4011"/>
</dbReference>
<dbReference type="InterPro" id="IPR049468">
    <property type="entry name" value="Restrct_endonuc-II-like_dom"/>
</dbReference>
<dbReference type="Pfam" id="PF13195">
    <property type="entry name" value="DUF4011"/>
    <property type="match status" value="1"/>
</dbReference>
<accession>A0A2S9QCY3</accession>
<evidence type="ECO:0000259" key="8">
    <source>
        <dbReference type="Pfam" id="PF13086"/>
    </source>
</evidence>
<dbReference type="InterPro" id="IPR027417">
    <property type="entry name" value="P-loop_NTPase"/>
</dbReference>
<evidence type="ECO:0000259" key="9">
    <source>
        <dbReference type="Pfam" id="PF13087"/>
    </source>
</evidence>
<comment type="caution">
    <text evidence="11">The sequence shown here is derived from an EMBL/GenBank/DDBJ whole genome shotgun (WGS) entry which is preliminary data.</text>
</comment>
<gene>
    <name evidence="11" type="ORF">C5L14_11245</name>
</gene>
<dbReference type="CDD" id="cd18808">
    <property type="entry name" value="SF1_C_Upf1"/>
    <property type="match status" value="1"/>
</dbReference>
<name>A0A2S9QCY3_9HYPH</name>
<feature type="domain" description="DNA2/NAM7 helicase-like C-terminal" evidence="9">
    <location>
        <begin position="1012"/>
        <end position="1215"/>
    </location>
</feature>
<evidence type="ECO:0000313" key="12">
    <source>
        <dbReference type="Proteomes" id="UP000237682"/>
    </source>
</evidence>
<keyword evidence="4" id="KW-0347">Helicase</keyword>
<dbReference type="FunFam" id="3.40.960.10:FF:000002">
    <property type="entry name" value="DNA helicase related protein"/>
    <property type="match status" value="1"/>
</dbReference>
<dbReference type="SUPFAM" id="SSF52540">
    <property type="entry name" value="P-loop containing nucleoside triphosphate hydrolases"/>
    <property type="match status" value="2"/>
</dbReference>
<dbReference type="Gene3D" id="3.40.50.300">
    <property type="entry name" value="P-loop containing nucleotide triphosphate hydrolases"/>
    <property type="match status" value="3"/>
</dbReference>
<dbReference type="RefSeq" id="WP_105862147.1">
    <property type="nucleotide sequence ID" value="NZ_PUEJ01000004.1"/>
</dbReference>
<feature type="region of interest" description="Disordered" evidence="6">
    <location>
        <begin position="1372"/>
        <end position="1405"/>
    </location>
</feature>
<dbReference type="Pfam" id="PF11784">
    <property type="entry name" value="DUF3320"/>
    <property type="match status" value="1"/>
</dbReference>
<comment type="similarity">
    <text evidence="1">Belongs to the DNA2/NAM7 helicase family.</text>
</comment>
<feature type="domain" description="DNA2/NAM7 helicase helicase" evidence="8">
    <location>
        <begin position="305"/>
        <end position="374"/>
    </location>
</feature>
<dbReference type="PANTHER" id="PTHR43788:SF8">
    <property type="entry name" value="DNA-BINDING PROTEIN SMUBP-2"/>
    <property type="match status" value="1"/>
</dbReference>
<evidence type="ECO:0000259" key="10">
    <source>
        <dbReference type="Pfam" id="PF18741"/>
    </source>
</evidence>
<proteinExistence type="inferred from homology"/>
<evidence type="ECO:0000259" key="7">
    <source>
        <dbReference type="Pfam" id="PF11784"/>
    </source>
</evidence>
<dbReference type="GO" id="GO:0005524">
    <property type="term" value="F:ATP binding"/>
    <property type="evidence" value="ECO:0007669"/>
    <property type="project" value="UniProtKB-KW"/>
</dbReference>
<dbReference type="Gene3D" id="3.40.960.10">
    <property type="entry name" value="VSR Endonuclease"/>
    <property type="match status" value="1"/>
</dbReference>
<dbReference type="InterPro" id="IPR041677">
    <property type="entry name" value="DNA2/NAM7_AAA_11"/>
</dbReference>
<dbReference type="GO" id="GO:0043139">
    <property type="term" value="F:5'-3' DNA helicase activity"/>
    <property type="evidence" value="ECO:0007669"/>
    <property type="project" value="TreeGrafter"/>
</dbReference>
<evidence type="ECO:0000256" key="6">
    <source>
        <dbReference type="SAM" id="MobiDB-lite"/>
    </source>
</evidence>